<evidence type="ECO:0000313" key="2">
    <source>
        <dbReference type="Proteomes" id="UP000502297"/>
    </source>
</evidence>
<reference evidence="1 2" key="1">
    <citation type="submission" date="2020-03" db="EMBL/GenBank/DDBJ databases">
        <authorList>
            <person name="Zhu W."/>
        </authorList>
    </citation>
    <scope>NUCLEOTIDE SEQUENCE [LARGE SCALE GENOMIC DNA]</scope>
    <source>
        <strain evidence="1 2">323-1</strain>
    </source>
</reference>
<dbReference type="AlphaFoldDB" id="A0A6G8RVA2"/>
<gene>
    <name evidence="1" type="ORF">G8E00_07515</name>
</gene>
<dbReference type="EMBL" id="CP049801">
    <property type="protein sequence ID" value="QIO05807.1"/>
    <property type="molecule type" value="Genomic_DNA"/>
</dbReference>
<proteinExistence type="predicted"/>
<evidence type="ECO:0008006" key="3">
    <source>
        <dbReference type="Google" id="ProtNLM"/>
    </source>
</evidence>
<accession>A0A6G8RVA2</accession>
<evidence type="ECO:0000313" key="1">
    <source>
        <dbReference type="EMBL" id="QIO05807.1"/>
    </source>
</evidence>
<sequence length="88" mass="10166">MLEFQLVKILVYKLKKSEKLIAKSVNGREIVVSLIPSIKKQSTREGFKWVEVGKRVLLQSGIEIELNLDGRSFYTGIHEMFRLEARVC</sequence>
<dbReference type="KEGG" id="asha:G8E00_07515"/>
<name>A0A6G8RVA2_9GAMM</name>
<dbReference type="Proteomes" id="UP000502297">
    <property type="component" value="Chromosome"/>
</dbReference>
<keyword evidence="2" id="KW-1185">Reference proteome</keyword>
<organism evidence="1 2">
    <name type="scientific">Acinetobacter shaoyimingii</name>
    <dbReference type="NCBI Taxonomy" id="2715164"/>
    <lineage>
        <taxon>Bacteria</taxon>
        <taxon>Pseudomonadati</taxon>
        <taxon>Pseudomonadota</taxon>
        <taxon>Gammaproteobacteria</taxon>
        <taxon>Moraxellales</taxon>
        <taxon>Moraxellaceae</taxon>
        <taxon>Acinetobacter</taxon>
    </lineage>
</organism>
<protein>
    <recommendedName>
        <fullName evidence="3">Transposase</fullName>
    </recommendedName>
</protein>